<keyword evidence="3 5" id="KW-0687">Ribonucleoprotein</keyword>
<dbReference type="PANTHER" id="PTHR15680">
    <property type="entry name" value="RIBOSOMAL PROTEIN L19"/>
    <property type="match status" value="1"/>
</dbReference>
<gene>
    <name evidence="5" type="primary">rplS</name>
    <name evidence="8" type="ORF">FJY68_03060</name>
</gene>
<dbReference type="Gene3D" id="2.30.30.790">
    <property type="match status" value="1"/>
</dbReference>
<comment type="caution">
    <text evidence="8">The sequence shown here is derived from an EMBL/GenBank/DDBJ whole genome shotgun (WGS) entry which is preliminary data.</text>
</comment>
<dbReference type="Pfam" id="PF01245">
    <property type="entry name" value="Ribosomal_L19"/>
    <property type="match status" value="1"/>
</dbReference>
<evidence type="ECO:0000256" key="2">
    <source>
        <dbReference type="ARBA" id="ARBA00022980"/>
    </source>
</evidence>
<dbReference type="GO" id="GO:0006412">
    <property type="term" value="P:translation"/>
    <property type="evidence" value="ECO:0007669"/>
    <property type="project" value="UniProtKB-UniRule"/>
</dbReference>
<dbReference type="InterPro" id="IPR008991">
    <property type="entry name" value="Translation_prot_SH3-like_sf"/>
</dbReference>
<dbReference type="PRINTS" id="PR00061">
    <property type="entry name" value="RIBOSOMALL19"/>
</dbReference>
<dbReference type="GO" id="GO:0003735">
    <property type="term" value="F:structural constituent of ribosome"/>
    <property type="evidence" value="ECO:0007669"/>
    <property type="project" value="InterPro"/>
</dbReference>
<dbReference type="HAMAP" id="MF_00402">
    <property type="entry name" value="Ribosomal_bL19"/>
    <property type="match status" value="1"/>
</dbReference>
<evidence type="ECO:0000256" key="6">
    <source>
        <dbReference type="RuleBase" id="RU000559"/>
    </source>
</evidence>
<dbReference type="PANTHER" id="PTHR15680:SF9">
    <property type="entry name" value="LARGE RIBOSOMAL SUBUNIT PROTEIN BL19M"/>
    <property type="match status" value="1"/>
</dbReference>
<evidence type="ECO:0000313" key="9">
    <source>
        <dbReference type="Proteomes" id="UP000779900"/>
    </source>
</evidence>
<evidence type="ECO:0000256" key="7">
    <source>
        <dbReference type="SAM" id="MobiDB-lite"/>
    </source>
</evidence>
<name>A0A937XFQ2_UNCW3</name>
<dbReference type="GO" id="GO:0022625">
    <property type="term" value="C:cytosolic large ribosomal subunit"/>
    <property type="evidence" value="ECO:0007669"/>
    <property type="project" value="TreeGrafter"/>
</dbReference>
<reference evidence="8" key="1">
    <citation type="submission" date="2019-03" db="EMBL/GenBank/DDBJ databases">
        <title>Lake Tanganyika Metagenome-Assembled Genomes (MAGs).</title>
        <authorList>
            <person name="Tran P."/>
        </authorList>
    </citation>
    <scope>NUCLEOTIDE SEQUENCE</scope>
    <source>
        <strain evidence="8">K_DeepCast_150m_m2_040</strain>
    </source>
</reference>
<sequence>MAKKEAAKETKAAAPVRHEPAEIPPLRPGDSVAVHVRIVEGDKERLQLFEGTVIQIRGAGANRSFTVRKVSRGYGIERIFPYATPAIAKVEVKRHGKARRAKLYYLRKRTGREAILQEQRGEVQPRPGTVAE</sequence>
<evidence type="ECO:0000256" key="3">
    <source>
        <dbReference type="ARBA" id="ARBA00023274"/>
    </source>
</evidence>
<dbReference type="AlphaFoldDB" id="A0A937XFQ2"/>
<evidence type="ECO:0000256" key="4">
    <source>
        <dbReference type="ARBA" id="ARBA00035171"/>
    </source>
</evidence>
<comment type="function">
    <text evidence="5 6">This protein is located at the 30S-50S ribosomal subunit interface and may play a role in the structure and function of the aminoacyl-tRNA binding site.</text>
</comment>
<dbReference type="NCBIfam" id="TIGR01024">
    <property type="entry name" value="rplS_bact"/>
    <property type="match status" value="1"/>
</dbReference>
<dbReference type="PROSITE" id="PS01015">
    <property type="entry name" value="RIBOSOMAL_L19"/>
    <property type="match status" value="1"/>
</dbReference>
<dbReference type="InterPro" id="IPR001857">
    <property type="entry name" value="Ribosomal_bL19"/>
</dbReference>
<dbReference type="InterPro" id="IPR018257">
    <property type="entry name" value="Ribosomal_bL19_CS"/>
</dbReference>
<dbReference type="SUPFAM" id="SSF50104">
    <property type="entry name" value="Translation proteins SH3-like domain"/>
    <property type="match status" value="1"/>
</dbReference>
<feature type="compositionally biased region" description="Basic and acidic residues" evidence="7">
    <location>
        <begin position="1"/>
        <end position="21"/>
    </location>
</feature>
<dbReference type="EMBL" id="VGIR01000011">
    <property type="protein sequence ID" value="MBM3330816.1"/>
    <property type="molecule type" value="Genomic_DNA"/>
</dbReference>
<keyword evidence="2 5" id="KW-0689">Ribosomal protein</keyword>
<protein>
    <recommendedName>
        <fullName evidence="4 5">Large ribosomal subunit protein bL19</fullName>
    </recommendedName>
</protein>
<proteinExistence type="inferred from homology"/>
<evidence type="ECO:0000256" key="1">
    <source>
        <dbReference type="ARBA" id="ARBA00005781"/>
    </source>
</evidence>
<evidence type="ECO:0000256" key="5">
    <source>
        <dbReference type="HAMAP-Rule" id="MF_00402"/>
    </source>
</evidence>
<dbReference type="Proteomes" id="UP000779900">
    <property type="component" value="Unassembled WGS sequence"/>
</dbReference>
<accession>A0A937XFQ2</accession>
<organism evidence="8 9">
    <name type="scientific">candidate division WOR-3 bacterium</name>
    <dbReference type="NCBI Taxonomy" id="2052148"/>
    <lineage>
        <taxon>Bacteria</taxon>
        <taxon>Bacteria division WOR-3</taxon>
    </lineage>
</organism>
<feature type="region of interest" description="Disordered" evidence="7">
    <location>
        <begin position="1"/>
        <end position="28"/>
    </location>
</feature>
<dbReference type="InterPro" id="IPR038657">
    <property type="entry name" value="Ribosomal_bL19_sf"/>
</dbReference>
<comment type="similarity">
    <text evidence="1 5 6">Belongs to the bacterial ribosomal protein bL19 family.</text>
</comment>
<evidence type="ECO:0000313" key="8">
    <source>
        <dbReference type="EMBL" id="MBM3330816.1"/>
    </source>
</evidence>